<protein>
    <recommendedName>
        <fullName evidence="4">DUF4811 domain-containing protein</fullName>
    </recommendedName>
</protein>
<sequence>MIVYMMIALTILMFVSWFFINNASARWFFGTLTTGLLLVLSIMLSANLGIHWGMEKRTVISTSQNIYTAGEVKSPVSTMIVRQIGTKSNNYVMIYRPEKSTQKATPHFVPDRKNIVSSDKKKATYKVDNVQNAQVVTKKTEWVFKSSAYKWLLSFDHNNHQLIKQWTVVQLPKESWIVMSASQAKKLAKAQKQIAPKKQAMVQQQMKQAIEQKFGRYMRAHPKANSAELKQYTDQVKTEMVMKSMKAAVKKAS</sequence>
<comment type="caution">
    <text evidence="2">The sequence shown here is derived from an EMBL/GenBank/DDBJ whole genome shotgun (WGS) entry which is preliminary data.</text>
</comment>
<keyword evidence="1" id="KW-1133">Transmembrane helix</keyword>
<dbReference type="STRING" id="481719.LASUN_08020"/>
<proteinExistence type="predicted"/>
<organism evidence="2 3">
    <name type="scientific">Lentilactobacillus sunkii</name>
    <dbReference type="NCBI Taxonomy" id="481719"/>
    <lineage>
        <taxon>Bacteria</taxon>
        <taxon>Bacillati</taxon>
        <taxon>Bacillota</taxon>
        <taxon>Bacilli</taxon>
        <taxon>Lactobacillales</taxon>
        <taxon>Lactobacillaceae</taxon>
        <taxon>Lentilactobacillus</taxon>
    </lineage>
</organism>
<reference evidence="2 3" key="1">
    <citation type="submission" date="2016-09" db="EMBL/GenBank/DDBJ databases">
        <title>Genome Sequence of Lactobacillus sunkii Strain CG01.</title>
        <authorList>
            <person name="Poehlein A."/>
            <person name="Gabris C."/>
            <person name="Bengelsdorf F.R."/>
            <person name="Duerre P."/>
            <person name="Daniel R."/>
        </authorList>
    </citation>
    <scope>NUCLEOTIDE SEQUENCE [LARGE SCALE GENOMIC DNA]</scope>
    <source>
        <strain evidence="2 3">CG_D</strain>
    </source>
</reference>
<evidence type="ECO:0008006" key="4">
    <source>
        <dbReference type="Google" id="ProtNLM"/>
    </source>
</evidence>
<keyword evidence="1" id="KW-0472">Membrane</keyword>
<evidence type="ECO:0000256" key="1">
    <source>
        <dbReference type="SAM" id="Phobius"/>
    </source>
</evidence>
<dbReference type="RefSeq" id="WP_070367450.1">
    <property type="nucleotide sequence ID" value="NZ_JAZHVW010000015.1"/>
</dbReference>
<gene>
    <name evidence="2" type="ORF">LASUN_08020</name>
</gene>
<evidence type="ECO:0000313" key="3">
    <source>
        <dbReference type="Proteomes" id="UP000177010"/>
    </source>
</evidence>
<dbReference type="Pfam" id="PF16069">
    <property type="entry name" value="DUF4811"/>
    <property type="match status" value="1"/>
</dbReference>
<dbReference type="InterPro" id="IPR032083">
    <property type="entry name" value="DUF4811"/>
</dbReference>
<keyword evidence="1" id="KW-0812">Transmembrane</keyword>
<dbReference type="EMBL" id="MIQE01000009">
    <property type="protein sequence ID" value="OFA12250.1"/>
    <property type="molecule type" value="Genomic_DNA"/>
</dbReference>
<dbReference type="Proteomes" id="UP000177010">
    <property type="component" value="Unassembled WGS sequence"/>
</dbReference>
<evidence type="ECO:0000313" key="2">
    <source>
        <dbReference type="EMBL" id="OFA12250.1"/>
    </source>
</evidence>
<dbReference type="AlphaFoldDB" id="A0A1E7XGL0"/>
<name>A0A1E7XGL0_9LACO</name>
<feature type="transmembrane region" description="Helical" evidence="1">
    <location>
        <begin position="35"/>
        <end position="54"/>
    </location>
</feature>
<accession>A0A1E7XGL0</accession>